<dbReference type="CDD" id="cd17546">
    <property type="entry name" value="REC_hyHK_CKI1_RcsC-like"/>
    <property type="match status" value="1"/>
</dbReference>
<evidence type="ECO:0000256" key="6">
    <source>
        <dbReference type="SAM" id="Phobius"/>
    </source>
</evidence>
<dbReference type="InterPro" id="IPR005467">
    <property type="entry name" value="His_kinase_dom"/>
</dbReference>
<feature type="domain" description="Histidine kinase" evidence="7">
    <location>
        <begin position="162"/>
        <end position="383"/>
    </location>
</feature>
<dbReference type="CDD" id="cd16922">
    <property type="entry name" value="HATPase_EvgS-ArcB-TorS-like"/>
    <property type="match status" value="1"/>
</dbReference>
<feature type="modified residue" description="4-aspartylphosphate" evidence="4">
    <location>
        <position position="590"/>
    </location>
</feature>
<evidence type="ECO:0000313" key="9">
    <source>
        <dbReference type="EMBL" id="GLR26995.1"/>
    </source>
</evidence>
<dbReference type="Pfam" id="PF00072">
    <property type="entry name" value="Response_reg"/>
    <property type="match status" value="1"/>
</dbReference>
<feature type="domain" description="Response regulatory" evidence="8">
    <location>
        <begin position="541"/>
        <end position="660"/>
    </location>
</feature>
<dbReference type="InterPro" id="IPR003594">
    <property type="entry name" value="HATPase_dom"/>
</dbReference>
<keyword evidence="5" id="KW-0175">Coiled coil</keyword>
<dbReference type="Pfam" id="PF25487">
    <property type="entry name" value="ETR1_N"/>
    <property type="match status" value="1"/>
</dbReference>
<dbReference type="EMBL" id="BSOJ01000021">
    <property type="protein sequence ID" value="GLR26995.1"/>
    <property type="molecule type" value="Genomic_DNA"/>
</dbReference>
<organism evidence="9 10">
    <name type="scientific">Limnobacter litoralis</name>
    <dbReference type="NCBI Taxonomy" id="481366"/>
    <lineage>
        <taxon>Bacteria</taxon>
        <taxon>Pseudomonadati</taxon>
        <taxon>Pseudomonadota</taxon>
        <taxon>Betaproteobacteria</taxon>
        <taxon>Burkholderiales</taxon>
        <taxon>Burkholderiaceae</taxon>
        <taxon>Limnobacter</taxon>
    </lineage>
</organism>
<dbReference type="InterPro" id="IPR004358">
    <property type="entry name" value="Sig_transdc_His_kin-like_C"/>
</dbReference>
<dbReference type="Proteomes" id="UP001156664">
    <property type="component" value="Unassembled WGS sequence"/>
</dbReference>
<dbReference type="RefSeq" id="WP_284281698.1">
    <property type="nucleotide sequence ID" value="NZ_BSOJ01000021.1"/>
</dbReference>
<dbReference type="CDD" id="cd00082">
    <property type="entry name" value="HisKA"/>
    <property type="match status" value="1"/>
</dbReference>
<dbReference type="InterPro" id="IPR036097">
    <property type="entry name" value="HisK_dim/P_sf"/>
</dbReference>
<keyword evidence="6" id="KW-1133">Transmembrane helix</keyword>
<evidence type="ECO:0000256" key="4">
    <source>
        <dbReference type="PROSITE-ProRule" id="PRU00169"/>
    </source>
</evidence>
<dbReference type="PRINTS" id="PR00344">
    <property type="entry name" value="BCTRLSENSOR"/>
</dbReference>
<dbReference type="InterPro" id="IPR003661">
    <property type="entry name" value="HisK_dim/P_dom"/>
</dbReference>
<dbReference type="Gene3D" id="3.30.565.10">
    <property type="entry name" value="Histidine kinase-like ATPase, C-terminal domain"/>
    <property type="match status" value="1"/>
</dbReference>
<dbReference type="Pfam" id="PF00512">
    <property type="entry name" value="HisKA"/>
    <property type="match status" value="1"/>
</dbReference>
<feature type="modified residue" description="4-aspartylphosphate" evidence="4">
    <location>
        <position position="453"/>
    </location>
</feature>
<comment type="caution">
    <text evidence="9">The sequence shown here is derived from an EMBL/GenBank/DDBJ whole genome shotgun (WGS) entry which is preliminary data.</text>
</comment>
<dbReference type="Gene3D" id="3.40.50.2300">
    <property type="match status" value="2"/>
</dbReference>
<dbReference type="SUPFAM" id="SSF55874">
    <property type="entry name" value="ATPase domain of HSP90 chaperone/DNA topoisomerase II/histidine kinase"/>
    <property type="match status" value="1"/>
</dbReference>
<keyword evidence="3 4" id="KW-0597">Phosphoprotein</keyword>
<keyword evidence="6" id="KW-0812">Transmembrane</keyword>
<dbReference type="SMART" id="SM00448">
    <property type="entry name" value="REC"/>
    <property type="match status" value="2"/>
</dbReference>
<dbReference type="InterPro" id="IPR036890">
    <property type="entry name" value="HATPase_C_sf"/>
</dbReference>
<proteinExistence type="predicted"/>
<gene>
    <name evidence="9" type="ORF">GCM10007875_20850</name>
</gene>
<dbReference type="Gene3D" id="1.10.287.130">
    <property type="match status" value="1"/>
</dbReference>
<evidence type="ECO:0000256" key="5">
    <source>
        <dbReference type="SAM" id="Coils"/>
    </source>
</evidence>
<keyword evidence="6" id="KW-0472">Membrane</keyword>
<dbReference type="SUPFAM" id="SSF52172">
    <property type="entry name" value="CheY-like"/>
    <property type="match status" value="2"/>
</dbReference>
<feature type="domain" description="Response regulatory" evidence="8">
    <location>
        <begin position="402"/>
        <end position="520"/>
    </location>
</feature>
<protein>
    <recommendedName>
        <fullName evidence="2">histidine kinase</fullName>
        <ecNumber evidence="2">2.7.13.3</ecNumber>
    </recommendedName>
</protein>
<evidence type="ECO:0000256" key="2">
    <source>
        <dbReference type="ARBA" id="ARBA00012438"/>
    </source>
</evidence>
<dbReference type="SMART" id="SM00387">
    <property type="entry name" value="HATPase_c"/>
    <property type="match status" value="1"/>
</dbReference>
<feature type="transmembrane region" description="Helical" evidence="6">
    <location>
        <begin position="58"/>
        <end position="83"/>
    </location>
</feature>
<feature type="transmembrane region" description="Helical" evidence="6">
    <location>
        <begin position="29"/>
        <end position="46"/>
    </location>
</feature>
<name>A0ABQ5YT59_9BURK</name>
<dbReference type="PANTHER" id="PTHR45339">
    <property type="entry name" value="HYBRID SIGNAL TRANSDUCTION HISTIDINE KINASE J"/>
    <property type="match status" value="1"/>
</dbReference>
<comment type="catalytic activity">
    <reaction evidence="1">
        <text>ATP + protein L-histidine = ADP + protein N-phospho-L-histidine.</text>
        <dbReference type="EC" id="2.7.13.3"/>
    </reaction>
</comment>
<dbReference type="EC" id="2.7.13.3" evidence="2"/>
<evidence type="ECO:0000259" key="7">
    <source>
        <dbReference type="PROSITE" id="PS50109"/>
    </source>
</evidence>
<sequence>MGQINQFIPHGFCIAWNIPLLTLHVVSDALIAIAYFSIPAGLLYVASRRKGGALHGVYYLFAAFIMACGFTHLMGIVTLWYPLYYLDGLLKLLTAVVSVATALYLLPKLPMVLSLPNLDELMALNQQLSNENARRRQVESTLIEEKEKALALQRAQADFLANMSHEIRTPMNGIVGALSLLSETPLNAAQSELLNITRKSASSLVHLLNDVLDASKMESGQLLIRENELNLPELLEEVAQTLNAEAESKGIELVCPTGYVPETPLLGDEVRLKQVLFNLIANAIKFTKIGQVKVNVILGSTESQMSEVRFEVVDSGPGMCQSDQQKLFERFSQVDLSLAQAAQGTGLGLAISRQLVHLMGGRIGVDSQAGVGSMFWFTLPLKRALKPPKLRAYGPRFLEGVQTAVCSPLPALQEYLVSILSRFGARVDCFDSMKDLLNHDFEVNKRPELVVLDRQALGSRIDLESVIAQVRDTGQAIKVVCISSQAGHLHEIERIEHWADAYLIKPLAQHTLLQKVAHLFVSDFQVTANVPAPAVPQFNARVLLVEDHPINQKVEKGILEKFGLQVEIAENGQQALDQLSDGDFDLVLMDCQMPVMDGLEATRRIRAEGSSVKNRQIPVIALTAQFLKSDRIACLDAGMNDYMSKPFEPGKLKEMLQRWLG</sequence>
<evidence type="ECO:0000259" key="8">
    <source>
        <dbReference type="PROSITE" id="PS50110"/>
    </source>
</evidence>
<evidence type="ECO:0000313" key="10">
    <source>
        <dbReference type="Proteomes" id="UP001156664"/>
    </source>
</evidence>
<evidence type="ECO:0000256" key="3">
    <source>
        <dbReference type="ARBA" id="ARBA00022553"/>
    </source>
</evidence>
<evidence type="ECO:0000256" key="1">
    <source>
        <dbReference type="ARBA" id="ARBA00000085"/>
    </source>
</evidence>
<dbReference type="SMART" id="SM00388">
    <property type="entry name" value="HisKA"/>
    <property type="match status" value="1"/>
</dbReference>
<dbReference type="InterPro" id="IPR011006">
    <property type="entry name" value="CheY-like_superfamily"/>
</dbReference>
<dbReference type="PROSITE" id="PS50109">
    <property type="entry name" value="HIS_KIN"/>
    <property type="match status" value="1"/>
</dbReference>
<reference evidence="10" key="1">
    <citation type="journal article" date="2019" name="Int. J. Syst. Evol. Microbiol.">
        <title>The Global Catalogue of Microorganisms (GCM) 10K type strain sequencing project: providing services to taxonomists for standard genome sequencing and annotation.</title>
        <authorList>
            <consortium name="The Broad Institute Genomics Platform"/>
            <consortium name="The Broad Institute Genome Sequencing Center for Infectious Disease"/>
            <person name="Wu L."/>
            <person name="Ma J."/>
        </authorList>
    </citation>
    <scope>NUCLEOTIDE SEQUENCE [LARGE SCALE GENOMIC DNA]</scope>
    <source>
        <strain evidence="10">NBRC 105857</strain>
    </source>
</reference>
<dbReference type="PANTHER" id="PTHR45339:SF5">
    <property type="entry name" value="HISTIDINE KINASE"/>
    <property type="match status" value="1"/>
</dbReference>
<dbReference type="InterPro" id="IPR001789">
    <property type="entry name" value="Sig_transdc_resp-reg_receiver"/>
</dbReference>
<keyword evidence="10" id="KW-1185">Reference proteome</keyword>
<dbReference type="PROSITE" id="PS50110">
    <property type="entry name" value="RESPONSE_REGULATORY"/>
    <property type="match status" value="2"/>
</dbReference>
<feature type="coiled-coil region" evidence="5">
    <location>
        <begin position="121"/>
        <end position="148"/>
    </location>
</feature>
<accession>A0ABQ5YT59</accession>
<dbReference type="SUPFAM" id="SSF47384">
    <property type="entry name" value="Homodimeric domain of signal transducing histidine kinase"/>
    <property type="match status" value="1"/>
</dbReference>
<dbReference type="InterPro" id="IPR058544">
    <property type="entry name" value="ETR1_N"/>
</dbReference>
<dbReference type="Pfam" id="PF02518">
    <property type="entry name" value="HATPase_c"/>
    <property type="match status" value="1"/>
</dbReference>